<dbReference type="PANTHER" id="PTHR11618:SF4">
    <property type="entry name" value="TRANSCRIPTION FACTOR IIIB 90 KDA SUBUNIT"/>
    <property type="match status" value="1"/>
</dbReference>
<evidence type="ECO:0000259" key="13">
    <source>
        <dbReference type="PROSITE" id="PS51134"/>
    </source>
</evidence>
<sequence>MPSVTCPSCAGTVIEYSATAGNGFCVSCGTVVEENTIVSEITFGETSGGAAMVQGSYVGQGATRARMNGPFGNRGNMESREQTMMNANKKIKQIAAALHLSEITAQKASRYYELAVEVKFTKGRKSIYVVACCLYCVCREKKGSQMLIDFSDLLQVNVFELGHTYLQLVQTLSLHLPLVDPSHYIARFAALLEFGDETPRVALDATRLVSRFSRDWIQQGRRPSGICGACLLIAARMNNFRRSVQEIVQVVKIADSTLVRRLEEFGKTGSGSLTVQDFRSVWLEEENDPPAFGKEEERQRKKAEREEKENNKKKKKGKKRKRKRGESEEAEAEADADDERVDEAPDAEEDLPAAAATVTPSPVPVDPHLLNEGILAGVVSDTLGPSNLNGDPLFLPDDSTATSDLPPPEIDPALLGESDSVPPDSSATVIAPTPDATLVDDPIDNVLSSEVTHFLTNDKGTDLTSALDQAETARLAKVAENVVDELQGLDEEELDRMLLTEEEVKIKERVWVEINYDYLVNIAKRGESTSTEKSRKRRKTNKNKDSSLKGSTPSESVRNLVKKAPKKFSKRINYDAIESILGPGAGPVKEGSVPLPLSQDDEYGDLVPMEQDADRTFDEGEVVVEEAEPDGGVGMQRKTPTAAESARSDGEEIIEDYWNSEGGGGDDTYDVDVYEQEVD</sequence>
<evidence type="ECO:0000256" key="9">
    <source>
        <dbReference type="ARBA" id="ARBA00023242"/>
    </source>
</evidence>
<dbReference type="GO" id="GO:0000995">
    <property type="term" value="F:RNA polymerase III general transcription initiation factor activity"/>
    <property type="evidence" value="ECO:0007669"/>
    <property type="project" value="TreeGrafter"/>
</dbReference>
<dbReference type="GO" id="GO:0001006">
    <property type="term" value="F:RNA polymerase III type 3 promoter sequence-specific DNA binding"/>
    <property type="evidence" value="ECO:0007669"/>
    <property type="project" value="TreeGrafter"/>
</dbReference>
<dbReference type="Gene3D" id="1.20.5.650">
    <property type="entry name" value="Single helix bin"/>
    <property type="match status" value="1"/>
</dbReference>
<evidence type="ECO:0000313" key="15">
    <source>
        <dbReference type="Proteomes" id="UP000076722"/>
    </source>
</evidence>
<feature type="region of interest" description="Disordered" evidence="12">
    <location>
        <begin position="527"/>
        <end position="560"/>
    </location>
</feature>
<accession>A0A164WLS6</accession>
<feature type="compositionally biased region" description="Polar residues" evidence="12">
    <location>
        <begin position="548"/>
        <end position="557"/>
    </location>
</feature>
<keyword evidence="6" id="KW-0805">Transcription regulation</keyword>
<dbReference type="SMART" id="SM00385">
    <property type="entry name" value="CYCLIN"/>
    <property type="match status" value="2"/>
</dbReference>
<dbReference type="GO" id="GO:0005634">
    <property type="term" value="C:nucleus"/>
    <property type="evidence" value="ECO:0007669"/>
    <property type="project" value="UniProtKB-SubCell"/>
</dbReference>
<evidence type="ECO:0000256" key="6">
    <source>
        <dbReference type="ARBA" id="ARBA00023015"/>
    </source>
</evidence>
<dbReference type="Gene3D" id="2.20.25.10">
    <property type="match status" value="1"/>
</dbReference>
<reference evidence="14 15" key="1">
    <citation type="journal article" date="2016" name="Mol. Biol. Evol.">
        <title>Comparative Genomics of Early-Diverging Mushroom-Forming Fungi Provides Insights into the Origins of Lignocellulose Decay Capabilities.</title>
        <authorList>
            <person name="Nagy L.G."/>
            <person name="Riley R."/>
            <person name="Tritt A."/>
            <person name="Adam C."/>
            <person name="Daum C."/>
            <person name="Floudas D."/>
            <person name="Sun H."/>
            <person name="Yadav J.S."/>
            <person name="Pangilinan J."/>
            <person name="Larsson K.H."/>
            <person name="Matsuura K."/>
            <person name="Barry K."/>
            <person name="Labutti K."/>
            <person name="Kuo R."/>
            <person name="Ohm R.A."/>
            <person name="Bhattacharya S.S."/>
            <person name="Shirouzu T."/>
            <person name="Yoshinaga Y."/>
            <person name="Martin F.M."/>
            <person name="Grigoriev I.V."/>
            <person name="Hibbett D.S."/>
        </authorList>
    </citation>
    <scope>NUCLEOTIDE SEQUENCE [LARGE SCALE GENOMIC DNA]</scope>
    <source>
        <strain evidence="14 15">HHB9708</strain>
    </source>
</reference>
<evidence type="ECO:0000256" key="4">
    <source>
        <dbReference type="ARBA" id="ARBA00022771"/>
    </source>
</evidence>
<gene>
    <name evidence="14" type="ORF">SISNIDRAFT_452479</name>
</gene>
<dbReference type="InterPro" id="IPR036915">
    <property type="entry name" value="Cyclin-like_sf"/>
</dbReference>
<keyword evidence="7" id="KW-0010">Activator</keyword>
<feature type="region of interest" description="Disordered" evidence="12">
    <location>
        <begin position="626"/>
        <end position="679"/>
    </location>
</feature>
<dbReference type="InterPro" id="IPR011665">
    <property type="entry name" value="BRF1_TBP-bd_dom"/>
</dbReference>
<dbReference type="Proteomes" id="UP000076722">
    <property type="component" value="Unassembled WGS sequence"/>
</dbReference>
<keyword evidence="5" id="KW-0862">Zinc</keyword>
<keyword evidence="4 11" id="KW-0863">Zinc-finger</keyword>
<dbReference type="InterPro" id="IPR000812">
    <property type="entry name" value="TFIIB"/>
</dbReference>
<evidence type="ECO:0000256" key="3">
    <source>
        <dbReference type="ARBA" id="ARBA00022723"/>
    </source>
</evidence>
<dbReference type="Gene3D" id="1.10.472.10">
    <property type="entry name" value="Cyclin-like"/>
    <property type="match status" value="2"/>
</dbReference>
<feature type="compositionally biased region" description="Acidic residues" evidence="12">
    <location>
        <begin position="328"/>
        <end position="350"/>
    </location>
</feature>
<dbReference type="InterPro" id="IPR013150">
    <property type="entry name" value="TFIIB_cyclin"/>
</dbReference>
<dbReference type="GO" id="GO:0070897">
    <property type="term" value="P:transcription preinitiation complex assembly"/>
    <property type="evidence" value="ECO:0007669"/>
    <property type="project" value="InterPro"/>
</dbReference>
<evidence type="ECO:0000256" key="10">
    <source>
        <dbReference type="ARBA" id="ARBA00031009"/>
    </source>
</evidence>
<keyword evidence="15" id="KW-1185">Reference proteome</keyword>
<dbReference type="GO" id="GO:0017025">
    <property type="term" value="F:TBP-class protein binding"/>
    <property type="evidence" value="ECO:0007669"/>
    <property type="project" value="InterPro"/>
</dbReference>
<feature type="compositionally biased region" description="Basic and acidic residues" evidence="12">
    <location>
        <begin position="293"/>
        <end position="310"/>
    </location>
</feature>
<dbReference type="InterPro" id="IPR013763">
    <property type="entry name" value="Cyclin-like_dom"/>
</dbReference>
<comment type="subcellular location">
    <subcellularLocation>
        <location evidence="1">Nucleus</location>
    </subcellularLocation>
</comment>
<dbReference type="GO" id="GO:0008270">
    <property type="term" value="F:zinc ion binding"/>
    <property type="evidence" value="ECO:0007669"/>
    <property type="project" value="UniProtKB-KW"/>
</dbReference>
<name>A0A164WLS6_9AGAM</name>
<dbReference type="OrthoDB" id="511529at2759"/>
<organism evidence="14 15">
    <name type="scientific">Sistotremastrum niveocremeum HHB9708</name>
    <dbReference type="NCBI Taxonomy" id="1314777"/>
    <lineage>
        <taxon>Eukaryota</taxon>
        <taxon>Fungi</taxon>
        <taxon>Dikarya</taxon>
        <taxon>Basidiomycota</taxon>
        <taxon>Agaricomycotina</taxon>
        <taxon>Agaricomycetes</taxon>
        <taxon>Sistotremastrales</taxon>
        <taxon>Sistotremastraceae</taxon>
        <taxon>Sertulicium</taxon>
        <taxon>Sertulicium niveocremeum</taxon>
    </lineage>
</organism>
<evidence type="ECO:0000256" key="1">
    <source>
        <dbReference type="ARBA" id="ARBA00004123"/>
    </source>
</evidence>
<dbReference type="Pfam" id="PF00382">
    <property type="entry name" value="TFIIB"/>
    <property type="match status" value="2"/>
</dbReference>
<feature type="region of interest" description="Disordered" evidence="12">
    <location>
        <begin position="286"/>
        <end position="350"/>
    </location>
</feature>
<evidence type="ECO:0000256" key="2">
    <source>
        <dbReference type="ARBA" id="ARBA00010857"/>
    </source>
</evidence>
<dbReference type="CDD" id="cd20554">
    <property type="entry name" value="CYCLIN_TFIIIB90_rpt2"/>
    <property type="match status" value="1"/>
</dbReference>
<dbReference type="FunFam" id="1.10.472.10:FF:000002">
    <property type="entry name" value="Transcription factor IIIB 90 kDa subunit"/>
    <property type="match status" value="1"/>
</dbReference>
<evidence type="ECO:0000256" key="11">
    <source>
        <dbReference type="PROSITE-ProRule" id="PRU00469"/>
    </source>
</evidence>
<feature type="domain" description="TFIIB-type" evidence="13">
    <location>
        <begin position="2"/>
        <end position="33"/>
    </location>
</feature>
<feature type="compositionally biased region" description="Basic residues" evidence="12">
    <location>
        <begin position="311"/>
        <end position="324"/>
    </location>
</feature>
<evidence type="ECO:0000256" key="12">
    <source>
        <dbReference type="SAM" id="MobiDB-lite"/>
    </source>
</evidence>
<dbReference type="EMBL" id="KV419402">
    <property type="protein sequence ID" value="KZS95160.1"/>
    <property type="molecule type" value="Genomic_DNA"/>
</dbReference>
<proteinExistence type="inferred from homology"/>
<dbReference type="InterPro" id="IPR013137">
    <property type="entry name" value="Znf_TFIIB"/>
</dbReference>
<keyword evidence="8" id="KW-0804">Transcription</keyword>
<feature type="compositionally biased region" description="Acidic residues" evidence="12">
    <location>
        <begin position="667"/>
        <end position="679"/>
    </location>
</feature>
<keyword evidence="9" id="KW-0539">Nucleus</keyword>
<protein>
    <recommendedName>
        <fullName evidence="10">B-related factor 1</fullName>
    </recommendedName>
</protein>
<dbReference type="SUPFAM" id="SSF57783">
    <property type="entry name" value="Zinc beta-ribbon"/>
    <property type="match status" value="1"/>
</dbReference>
<dbReference type="SUPFAM" id="SSF47954">
    <property type="entry name" value="Cyclin-like"/>
    <property type="match status" value="2"/>
</dbReference>
<evidence type="ECO:0000256" key="7">
    <source>
        <dbReference type="ARBA" id="ARBA00023159"/>
    </source>
</evidence>
<keyword evidence="3" id="KW-0479">Metal-binding</keyword>
<dbReference type="GO" id="GO:0006384">
    <property type="term" value="P:transcription initiation at RNA polymerase III promoter"/>
    <property type="evidence" value="ECO:0007669"/>
    <property type="project" value="UniProtKB-ARBA"/>
</dbReference>
<dbReference type="PROSITE" id="PS51134">
    <property type="entry name" value="ZF_TFIIB"/>
    <property type="match status" value="1"/>
</dbReference>
<dbReference type="PANTHER" id="PTHR11618">
    <property type="entry name" value="TRANSCRIPTION INITIATION FACTOR IIB-RELATED"/>
    <property type="match status" value="1"/>
</dbReference>
<dbReference type="Pfam" id="PF07741">
    <property type="entry name" value="BRF1"/>
    <property type="match status" value="1"/>
</dbReference>
<dbReference type="PRINTS" id="PR00685">
    <property type="entry name" value="TIFACTORIIB"/>
</dbReference>
<feature type="region of interest" description="Disordered" evidence="12">
    <location>
        <begin position="389"/>
        <end position="408"/>
    </location>
</feature>
<evidence type="ECO:0000313" key="14">
    <source>
        <dbReference type="EMBL" id="KZS95160.1"/>
    </source>
</evidence>
<dbReference type="GO" id="GO:0097550">
    <property type="term" value="C:transcription preinitiation complex"/>
    <property type="evidence" value="ECO:0007669"/>
    <property type="project" value="TreeGrafter"/>
</dbReference>
<comment type="similarity">
    <text evidence="2">Belongs to the TFIIB family.</text>
</comment>
<evidence type="ECO:0000256" key="5">
    <source>
        <dbReference type="ARBA" id="ARBA00022833"/>
    </source>
</evidence>
<dbReference type="STRING" id="1314777.A0A164WLS6"/>
<evidence type="ECO:0000256" key="8">
    <source>
        <dbReference type="ARBA" id="ARBA00023163"/>
    </source>
</evidence>
<dbReference type="FunFam" id="1.10.472.10:FF:000007">
    <property type="entry name" value="Transcription factor IIIB 90 kDa subunit"/>
    <property type="match status" value="1"/>
</dbReference>
<dbReference type="AlphaFoldDB" id="A0A164WLS6"/>
<dbReference type="GO" id="GO:0000126">
    <property type="term" value="C:transcription factor TFIIIB complex"/>
    <property type="evidence" value="ECO:0007669"/>
    <property type="project" value="TreeGrafter"/>
</dbReference>
<dbReference type="CDD" id="cd20553">
    <property type="entry name" value="CYCLIN_TFIIIB90_rpt1"/>
    <property type="match status" value="1"/>
</dbReference>